<feature type="region of interest" description="Disordered" evidence="1">
    <location>
        <begin position="123"/>
        <end position="210"/>
    </location>
</feature>
<organism evidence="2 3">
    <name type="scientific">Piloderma croceum (strain F 1598)</name>
    <dbReference type="NCBI Taxonomy" id="765440"/>
    <lineage>
        <taxon>Eukaryota</taxon>
        <taxon>Fungi</taxon>
        <taxon>Dikarya</taxon>
        <taxon>Basidiomycota</taxon>
        <taxon>Agaricomycotina</taxon>
        <taxon>Agaricomycetes</taxon>
        <taxon>Agaricomycetidae</taxon>
        <taxon>Atheliales</taxon>
        <taxon>Atheliaceae</taxon>
        <taxon>Piloderma</taxon>
    </lineage>
</organism>
<evidence type="ECO:0000313" key="2">
    <source>
        <dbReference type="EMBL" id="KIM72614.1"/>
    </source>
</evidence>
<protein>
    <submittedName>
        <fullName evidence="2">Uncharacterized protein</fullName>
    </submittedName>
</protein>
<feature type="non-terminal residue" evidence="2">
    <location>
        <position position="1"/>
    </location>
</feature>
<reference evidence="2 3" key="1">
    <citation type="submission" date="2014-04" db="EMBL/GenBank/DDBJ databases">
        <authorList>
            <consortium name="DOE Joint Genome Institute"/>
            <person name="Kuo A."/>
            <person name="Tarkka M."/>
            <person name="Buscot F."/>
            <person name="Kohler A."/>
            <person name="Nagy L.G."/>
            <person name="Floudas D."/>
            <person name="Copeland A."/>
            <person name="Barry K.W."/>
            <person name="Cichocki N."/>
            <person name="Veneault-Fourrey C."/>
            <person name="LaButti K."/>
            <person name="Lindquist E.A."/>
            <person name="Lipzen A."/>
            <person name="Lundell T."/>
            <person name="Morin E."/>
            <person name="Murat C."/>
            <person name="Sun H."/>
            <person name="Tunlid A."/>
            <person name="Henrissat B."/>
            <person name="Grigoriev I.V."/>
            <person name="Hibbett D.S."/>
            <person name="Martin F."/>
            <person name="Nordberg H.P."/>
            <person name="Cantor M.N."/>
            <person name="Hua S.X."/>
        </authorList>
    </citation>
    <scope>NUCLEOTIDE SEQUENCE [LARGE SCALE GENOMIC DNA]</scope>
    <source>
        <strain evidence="2 3">F 1598</strain>
    </source>
</reference>
<gene>
    <name evidence="2" type="ORF">PILCRDRAFT_15963</name>
</gene>
<evidence type="ECO:0000313" key="3">
    <source>
        <dbReference type="Proteomes" id="UP000054166"/>
    </source>
</evidence>
<dbReference type="HOGENOM" id="CLU_472970_0_0_1"/>
<dbReference type="STRING" id="765440.A0A0C3EXE6"/>
<feature type="compositionally biased region" description="Polar residues" evidence="1">
    <location>
        <begin position="229"/>
        <end position="240"/>
    </location>
</feature>
<evidence type="ECO:0000256" key="1">
    <source>
        <dbReference type="SAM" id="MobiDB-lite"/>
    </source>
</evidence>
<feature type="compositionally biased region" description="Polar residues" evidence="1">
    <location>
        <begin position="65"/>
        <end position="85"/>
    </location>
</feature>
<feature type="region of interest" description="Disordered" evidence="1">
    <location>
        <begin position="221"/>
        <end position="240"/>
    </location>
</feature>
<reference evidence="3" key="2">
    <citation type="submission" date="2015-01" db="EMBL/GenBank/DDBJ databases">
        <title>Evolutionary Origins and Diversification of the Mycorrhizal Mutualists.</title>
        <authorList>
            <consortium name="DOE Joint Genome Institute"/>
            <consortium name="Mycorrhizal Genomics Consortium"/>
            <person name="Kohler A."/>
            <person name="Kuo A."/>
            <person name="Nagy L.G."/>
            <person name="Floudas D."/>
            <person name="Copeland A."/>
            <person name="Barry K.W."/>
            <person name="Cichocki N."/>
            <person name="Veneault-Fourrey C."/>
            <person name="LaButti K."/>
            <person name="Lindquist E.A."/>
            <person name="Lipzen A."/>
            <person name="Lundell T."/>
            <person name="Morin E."/>
            <person name="Murat C."/>
            <person name="Riley R."/>
            <person name="Ohm R."/>
            <person name="Sun H."/>
            <person name="Tunlid A."/>
            <person name="Henrissat B."/>
            <person name="Grigoriev I.V."/>
            <person name="Hibbett D.S."/>
            <person name="Martin F."/>
        </authorList>
    </citation>
    <scope>NUCLEOTIDE SEQUENCE [LARGE SCALE GENOMIC DNA]</scope>
    <source>
        <strain evidence="3">F 1598</strain>
    </source>
</reference>
<dbReference type="Proteomes" id="UP000054166">
    <property type="component" value="Unassembled WGS sequence"/>
</dbReference>
<proteinExistence type="predicted"/>
<name>A0A0C3EXE6_PILCF</name>
<dbReference type="InParanoid" id="A0A0C3EXE6"/>
<keyword evidence="3" id="KW-1185">Reference proteome</keyword>
<sequence length="577" mass="62661">LAGEDTDASTLPNFDAEATMPFRGTFTYAFPALRPPAQHGFPSSPFMNPPGILYPRSASRAIYDPSTSSPIERQSTGGLNYTGSFSPLAEVNEESASSSPPRKAQYSPLDEERKVSRFGFARGRQGSTAASSPLHVSSPLSNNGDSHTSFYNSNKVSAPPRSSQWPTLNRQQEYGHSQPGPLLNSPLAQHAQAQTAFSQQQSRFQSFDSGVSEAQLRELIQSSRERAGPTTNDSPADRQTSFNLAANPAFNDPAITSGRFASPVLVPAMPEGYHNSSSMISPSQVAYGPPPGLTYPPGISSNPAAPGLTTPEIGENTTRFYNSAETVKKLGKILYPEAPIGLPDGVDLLVYLAFQNSRALVPISQDLLINGMTFLVEFLGRERGTRCLQQFLREARSHLSHCGWPSDMQMSKELAWRLFLTALAIKATADIPMMSFDQLKAWCFGPTVTLSTTFSFTLEELLVLDISIIPTHSLHEHLILDGDKVKVFTVDGPNGNVLLSYRYNRVAKALGIDNLGAEIMASIGALVGHDETSRFEEATRLGILPGYGQFQAVFTLIPREQQPKLLASRTVVEYAVA</sequence>
<dbReference type="AlphaFoldDB" id="A0A0C3EXE6"/>
<dbReference type="OrthoDB" id="1923159at2759"/>
<feature type="region of interest" description="Disordered" evidence="1">
    <location>
        <begin position="63"/>
        <end position="111"/>
    </location>
</feature>
<feature type="compositionally biased region" description="Low complexity" evidence="1">
    <location>
        <begin position="188"/>
        <end position="209"/>
    </location>
</feature>
<feature type="compositionally biased region" description="Polar residues" evidence="1">
    <location>
        <begin position="125"/>
        <end position="175"/>
    </location>
</feature>
<dbReference type="EMBL" id="KN833118">
    <property type="protein sequence ID" value="KIM72614.1"/>
    <property type="molecule type" value="Genomic_DNA"/>
</dbReference>
<accession>A0A0C3EXE6</accession>